<proteinExistence type="predicted"/>
<sequence length="122" mass="13805">MMRVAPWRSLHLGLFTFSPQYTLLPVHFVPTTFGSRLRARVRAFHRHARHRVQMASRAPEPRHLVTSTMAHTPLPVLGRTKLPHSQVAIPQDANAPGGEHTHDQLRSRSLSVLISLAQRRTS</sequence>
<dbReference type="EMBL" id="VSRR010076876">
    <property type="protein sequence ID" value="MPC88166.1"/>
    <property type="molecule type" value="Genomic_DNA"/>
</dbReference>
<reference evidence="1 2" key="1">
    <citation type="submission" date="2019-05" db="EMBL/GenBank/DDBJ databases">
        <title>Another draft genome of Portunus trituberculatus and its Hox gene families provides insights of decapod evolution.</title>
        <authorList>
            <person name="Jeong J.-H."/>
            <person name="Song I."/>
            <person name="Kim S."/>
            <person name="Choi T."/>
            <person name="Kim D."/>
            <person name="Ryu S."/>
            <person name="Kim W."/>
        </authorList>
    </citation>
    <scope>NUCLEOTIDE SEQUENCE [LARGE SCALE GENOMIC DNA]</scope>
    <source>
        <tissue evidence="1">Muscle</tissue>
    </source>
</reference>
<comment type="caution">
    <text evidence="1">The sequence shown here is derived from an EMBL/GenBank/DDBJ whole genome shotgun (WGS) entry which is preliminary data.</text>
</comment>
<gene>
    <name evidence="1" type="ORF">E2C01_083061</name>
</gene>
<protein>
    <submittedName>
        <fullName evidence="1">Uncharacterized protein</fullName>
    </submittedName>
</protein>
<dbReference type="AlphaFoldDB" id="A0A5B7J2F9"/>
<accession>A0A5B7J2F9</accession>
<evidence type="ECO:0000313" key="2">
    <source>
        <dbReference type="Proteomes" id="UP000324222"/>
    </source>
</evidence>
<organism evidence="1 2">
    <name type="scientific">Portunus trituberculatus</name>
    <name type="common">Swimming crab</name>
    <name type="synonym">Neptunus trituberculatus</name>
    <dbReference type="NCBI Taxonomy" id="210409"/>
    <lineage>
        <taxon>Eukaryota</taxon>
        <taxon>Metazoa</taxon>
        <taxon>Ecdysozoa</taxon>
        <taxon>Arthropoda</taxon>
        <taxon>Crustacea</taxon>
        <taxon>Multicrustacea</taxon>
        <taxon>Malacostraca</taxon>
        <taxon>Eumalacostraca</taxon>
        <taxon>Eucarida</taxon>
        <taxon>Decapoda</taxon>
        <taxon>Pleocyemata</taxon>
        <taxon>Brachyura</taxon>
        <taxon>Eubrachyura</taxon>
        <taxon>Portunoidea</taxon>
        <taxon>Portunidae</taxon>
        <taxon>Portuninae</taxon>
        <taxon>Portunus</taxon>
    </lineage>
</organism>
<dbReference type="Proteomes" id="UP000324222">
    <property type="component" value="Unassembled WGS sequence"/>
</dbReference>
<name>A0A5B7J2F9_PORTR</name>
<keyword evidence="2" id="KW-1185">Reference proteome</keyword>
<evidence type="ECO:0000313" key="1">
    <source>
        <dbReference type="EMBL" id="MPC88166.1"/>
    </source>
</evidence>